<dbReference type="InterPro" id="IPR016143">
    <property type="entry name" value="Citrate_synth-like_sm_a-sub"/>
</dbReference>
<keyword evidence="4 5" id="KW-0808">Transferase</keyword>
<dbReference type="RefSeq" id="WP_045025780.1">
    <property type="nucleotide sequence ID" value="NZ_JRHC01000001.1"/>
</dbReference>
<reference evidence="6 7" key="1">
    <citation type="submission" date="2014-09" db="EMBL/GenBank/DDBJ databases">
        <title>Draft Genome Sequence of Draconibacterium sp. JN14CK-3.</title>
        <authorList>
            <person name="Dong C."/>
            <person name="Lai Q."/>
            <person name="Shao Z."/>
        </authorList>
    </citation>
    <scope>NUCLEOTIDE SEQUENCE [LARGE SCALE GENOMIC DNA]</scope>
    <source>
        <strain evidence="6 7">JN14CK-3</strain>
    </source>
</reference>
<dbReference type="EMBL" id="JRHC01000001">
    <property type="protein sequence ID" value="KJF44217.1"/>
    <property type="molecule type" value="Genomic_DNA"/>
</dbReference>
<comment type="caution">
    <text evidence="6">The sequence shown here is derived from an EMBL/GenBank/DDBJ whole genome shotgun (WGS) entry which is preliminary data.</text>
</comment>
<dbReference type="InterPro" id="IPR036969">
    <property type="entry name" value="Citrate_synthase_sf"/>
</dbReference>
<evidence type="ECO:0000256" key="5">
    <source>
        <dbReference type="RuleBase" id="RU003406"/>
    </source>
</evidence>
<dbReference type="PANTHER" id="PTHR11739">
    <property type="entry name" value="CITRATE SYNTHASE"/>
    <property type="match status" value="1"/>
</dbReference>
<evidence type="ECO:0000256" key="4">
    <source>
        <dbReference type="ARBA" id="ARBA00022679"/>
    </source>
</evidence>
<evidence type="ECO:0000313" key="6">
    <source>
        <dbReference type="EMBL" id="KJF44217.1"/>
    </source>
</evidence>
<dbReference type="GO" id="GO:0005975">
    <property type="term" value="P:carbohydrate metabolic process"/>
    <property type="evidence" value="ECO:0007669"/>
    <property type="project" value="TreeGrafter"/>
</dbReference>
<dbReference type="PANTHER" id="PTHR11739:SF8">
    <property type="entry name" value="CITRATE SYNTHASE, MITOCHONDRIAL"/>
    <property type="match status" value="1"/>
</dbReference>
<dbReference type="PROSITE" id="PS00480">
    <property type="entry name" value="CITRATE_SYNTHASE"/>
    <property type="match status" value="1"/>
</dbReference>
<dbReference type="OrthoDB" id="9800864at2"/>
<dbReference type="STRING" id="1544798.LH29_01445"/>
<keyword evidence="7" id="KW-1185">Reference proteome</keyword>
<comment type="similarity">
    <text evidence="2 5">Belongs to the citrate synthase family.</text>
</comment>
<dbReference type="PRINTS" id="PR00143">
    <property type="entry name" value="CITRTSNTHASE"/>
</dbReference>
<dbReference type="Gene3D" id="1.10.580.10">
    <property type="entry name" value="Citrate Synthase, domain 1"/>
    <property type="match status" value="1"/>
</dbReference>
<gene>
    <name evidence="6" type="ORF">LH29_01445</name>
</gene>
<dbReference type="PATRIC" id="fig|1544798.3.peg.296"/>
<dbReference type="InterPro" id="IPR016142">
    <property type="entry name" value="Citrate_synth-like_lrg_a-sub"/>
</dbReference>
<evidence type="ECO:0000256" key="1">
    <source>
        <dbReference type="ARBA" id="ARBA00004751"/>
    </source>
</evidence>
<dbReference type="AlphaFoldDB" id="A0A0D8JBF0"/>
<evidence type="ECO:0000256" key="3">
    <source>
        <dbReference type="ARBA" id="ARBA00012972"/>
    </source>
</evidence>
<dbReference type="NCBIfam" id="NF007128">
    <property type="entry name" value="PRK09569.1"/>
    <property type="match status" value="1"/>
</dbReference>
<comment type="pathway">
    <text evidence="1">Carbohydrate metabolism; tricarboxylic acid cycle; isocitrate from oxaloacetate: step 1/2.</text>
</comment>
<evidence type="ECO:0000256" key="2">
    <source>
        <dbReference type="ARBA" id="ARBA00010566"/>
    </source>
</evidence>
<name>A0A0D8JBF0_9BACT</name>
<dbReference type="EC" id="2.3.3.16" evidence="3"/>
<dbReference type="Proteomes" id="UP000032544">
    <property type="component" value="Unassembled WGS sequence"/>
</dbReference>
<sequence length="429" mass="48278">MELLKKNVNKRKEILGGEIADILKNHADTTVGEIKVKQLLGGMRGMTSLVCNTSFVDPYKGLFISEYSIPEFEDRLPEEIFYLLCAGKFPDDDEMAELREEINARSKLPKFMWSFIRSLPKKMHPMTLFSMCILSMEGRSVFKQNYGTPEMTKAQYWEYTLEDSLNLLSKLPTIAAAIYRIHLLGKQPIDYSPRLDWSNNLAQMLGVNSERSFSELLRLYLVLHCDHEGGNVSAFTSRVVNSALSNIYYAASAGLNGLAGPLHGLANQVCLQFIQGIHAQLGDSPTTDDITAYINNELENGRVIPGYGHAVLRITDPRFSAFMEFGNKYCPNSAYLQTVKKLYYVVPNILKDYKGGKVANPYPNVDAISGSLLYHYGIKKYGFYTVLFGLSRVLGFCAQSVLALGLNQPIIRPKSVTNKWLKDKLEKQE</sequence>
<organism evidence="6 7">
    <name type="scientific">Draconibacterium sediminis</name>
    <dbReference type="NCBI Taxonomy" id="1544798"/>
    <lineage>
        <taxon>Bacteria</taxon>
        <taxon>Pseudomonadati</taxon>
        <taxon>Bacteroidota</taxon>
        <taxon>Bacteroidia</taxon>
        <taxon>Marinilabiliales</taxon>
        <taxon>Prolixibacteraceae</taxon>
        <taxon>Draconibacterium</taxon>
    </lineage>
</organism>
<protein>
    <recommendedName>
        <fullName evidence="3">citrate synthase (unknown stereospecificity)</fullName>
        <ecNumber evidence="3">2.3.3.16</ecNumber>
    </recommendedName>
</protein>
<dbReference type="InterPro" id="IPR019810">
    <property type="entry name" value="Citrate_synthase_AS"/>
</dbReference>
<dbReference type="UniPathway" id="UPA00223"/>
<dbReference type="SUPFAM" id="SSF48256">
    <property type="entry name" value="Citrate synthase"/>
    <property type="match status" value="1"/>
</dbReference>
<dbReference type="GO" id="GO:0006099">
    <property type="term" value="P:tricarboxylic acid cycle"/>
    <property type="evidence" value="ECO:0007669"/>
    <property type="project" value="UniProtKB-UniPathway"/>
</dbReference>
<accession>A0A0D8JBF0</accession>
<proteinExistence type="inferred from homology"/>
<dbReference type="GO" id="GO:0036440">
    <property type="term" value="F:citrate synthase activity"/>
    <property type="evidence" value="ECO:0007669"/>
    <property type="project" value="UniProtKB-EC"/>
</dbReference>
<dbReference type="Pfam" id="PF00285">
    <property type="entry name" value="Citrate_synt"/>
    <property type="match status" value="1"/>
</dbReference>
<dbReference type="InterPro" id="IPR002020">
    <property type="entry name" value="Citrate_synthase"/>
</dbReference>
<evidence type="ECO:0000313" key="7">
    <source>
        <dbReference type="Proteomes" id="UP000032544"/>
    </source>
</evidence>
<dbReference type="Gene3D" id="1.10.230.10">
    <property type="entry name" value="Cytochrome P450-Terp, domain 2"/>
    <property type="match status" value="1"/>
</dbReference>